<name>A0ABR2P5L3_9ROSI</name>
<evidence type="ECO:0000256" key="2">
    <source>
        <dbReference type="SAM" id="MobiDB-lite"/>
    </source>
</evidence>
<dbReference type="EMBL" id="JBBPBN010000080">
    <property type="protein sequence ID" value="KAK8983583.1"/>
    <property type="molecule type" value="Genomic_DNA"/>
</dbReference>
<gene>
    <name evidence="4" type="ORF">V6N11_073987</name>
</gene>
<evidence type="ECO:0000313" key="4">
    <source>
        <dbReference type="EMBL" id="KAK8983583.1"/>
    </source>
</evidence>
<dbReference type="Proteomes" id="UP001396334">
    <property type="component" value="Unassembled WGS sequence"/>
</dbReference>
<organism evidence="4 5">
    <name type="scientific">Hibiscus sabdariffa</name>
    <name type="common">roselle</name>
    <dbReference type="NCBI Taxonomy" id="183260"/>
    <lineage>
        <taxon>Eukaryota</taxon>
        <taxon>Viridiplantae</taxon>
        <taxon>Streptophyta</taxon>
        <taxon>Embryophyta</taxon>
        <taxon>Tracheophyta</taxon>
        <taxon>Spermatophyta</taxon>
        <taxon>Magnoliopsida</taxon>
        <taxon>eudicotyledons</taxon>
        <taxon>Gunneridae</taxon>
        <taxon>Pentapetalae</taxon>
        <taxon>rosids</taxon>
        <taxon>malvids</taxon>
        <taxon>Malvales</taxon>
        <taxon>Malvaceae</taxon>
        <taxon>Malvoideae</taxon>
        <taxon>Hibiscus</taxon>
    </lineage>
</organism>
<dbReference type="InterPro" id="IPR043128">
    <property type="entry name" value="Rev_trsase/Diguanyl_cyclase"/>
</dbReference>
<keyword evidence="5" id="KW-1185">Reference proteome</keyword>
<dbReference type="Pfam" id="PF00078">
    <property type="entry name" value="RVT_1"/>
    <property type="match status" value="1"/>
</dbReference>
<dbReference type="PANTHER" id="PTHR37984:SF5">
    <property type="entry name" value="PROTEIN NYNRIN-LIKE"/>
    <property type="match status" value="1"/>
</dbReference>
<comment type="caution">
    <text evidence="4">The sequence shown here is derived from an EMBL/GenBank/DDBJ whole genome shotgun (WGS) entry which is preliminary data.</text>
</comment>
<dbReference type="PANTHER" id="PTHR37984">
    <property type="entry name" value="PROTEIN CBG26694"/>
    <property type="match status" value="1"/>
</dbReference>
<protein>
    <recommendedName>
        <fullName evidence="3">Reverse transcriptase domain-containing protein</fullName>
    </recommendedName>
</protein>
<proteinExistence type="predicted"/>
<dbReference type="InterPro" id="IPR041577">
    <property type="entry name" value="RT_RNaseH_2"/>
</dbReference>
<dbReference type="Gene3D" id="3.10.10.10">
    <property type="entry name" value="HIV Type 1 Reverse Transcriptase, subunit A, domain 1"/>
    <property type="match status" value="1"/>
</dbReference>
<dbReference type="InterPro" id="IPR000477">
    <property type="entry name" value="RT_dom"/>
</dbReference>
<dbReference type="InterPro" id="IPR043502">
    <property type="entry name" value="DNA/RNA_pol_sf"/>
</dbReference>
<sequence>MVETLKNSSSSPSETPQETENPTRNIEDCVTALENSLVETNGYLQRILAIMQKVTIIDDHEKYSFQPSEPGVLASKPIPAGATNKHSGEPSFNTETNFPNRTQNNNQQSLNLCPKIELQFFDGDNPRSRVRKCDKFFTIFSIPDASKVEIASMYLVGRAETWFTDKLHADVIKEFNKLHQTSSVEDYQECFEALQPFMLQLNAQLGEAYFVSSFISGLKDDIRHKVRVHEPQTLADACRKAKLYELAMEIEVKKPKFPYKYSSTQPQSTHRVSNFQPTSQPKCGDKFTPGHQCKPKQLNMMETNDSSQVSDNEELYDTKEPLVTTNEEVTDPLEISMNALTGCVGYNTIRIPGSIKGRPLSILVDSESTHSFVTAGWAKEGVELIQTHPLSITVANGDQLHSTAIIKGSDMVLGVDWMRKYSPITMDFNKMTLQYLKEEQPITLQGGIKNTSFKIISGEKMQKMTSKNPEFLGELYFLSIDAIDSTTSACLQPLLEQYKSVIDEPKGLPPQRTQDHAISLIPGAQPVNLRPYRFPFSQKSEIEKQIGEMLAASIVQNSKSPFASPCLLVKKKDGTWRLCVDYQQLNSLTIKNKYPITVVDDLLDELSGAKYYSKLDLRYGYWQIRIIPEDVPKTAFRTHHGHFEFKIMPFGLTNAPATFQSLMNEIFSPYLQKFVLVFFDDILIYSLTLADHYSHLQQVLQVLETNSLFARKSKCFFGQEKVEYLGHIISSEGVATDPSKVEAMRNWKLPKSIKSLRRFLGLTGYYKKFIRNYGSISKLLTAMLKKDNFFWTQEAKDAFLTLKESMCSASVLALPDFTQPFSLETDASTKGIRAALTQNGRLIAYLSKALGTKNSDLSIYEKNYIAILMAVTKWRHYLEGRPRRALQSY</sequence>
<dbReference type="CDD" id="cd01647">
    <property type="entry name" value="RT_LTR"/>
    <property type="match status" value="1"/>
</dbReference>
<feature type="compositionally biased region" description="Polar residues" evidence="2">
    <location>
        <begin position="263"/>
        <end position="281"/>
    </location>
</feature>
<dbReference type="Pfam" id="PF17919">
    <property type="entry name" value="RT_RNaseH_2"/>
    <property type="match status" value="1"/>
</dbReference>
<dbReference type="Gene3D" id="3.30.70.270">
    <property type="match status" value="2"/>
</dbReference>
<feature type="region of interest" description="Disordered" evidence="2">
    <location>
        <begin position="263"/>
        <end position="285"/>
    </location>
</feature>
<accession>A0ABR2P5L3</accession>
<dbReference type="PROSITE" id="PS50878">
    <property type="entry name" value="RT_POL"/>
    <property type="match status" value="1"/>
</dbReference>
<reference evidence="4 5" key="1">
    <citation type="journal article" date="2024" name="G3 (Bethesda)">
        <title>Genome assembly of Hibiscus sabdariffa L. provides insights into metabolisms of medicinal natural products.</title>
        <authorList>
            <person name="Kim T."/>
        </authorList>
    </citation>
    <scope>NUCLEOTIDE SEQUENCE [LARGE SCALE GENOMIC DNA]</scope>
    <source>
        <strain evidence="4">TK-2024</strain>
        <tissue evidence="4">Old leaves</tissue>
    </source>
</reference>
<feature type="region of interest" description="Disordered" evidence="2">
    <location>
        <begin position="1"/>
        <end position="25"/>
    </location>
</feature>
<evidence type="ECO:0000259" key="3">
    <source>
        <dbReference type="PROSITE" id="PS50878"/>
    </source>
</evidence>
<dbReference type="SUPFAM" id="SSF56672">
    <property type="entry name" value="DNA/RNA polymerases"/>
    <property type="match status" value="1"/>
</dbReference>
<feature type="region of interest" description="Disordered" evidence="2">
    <location>
        <begin position="68"/>
        <end position="91"/>
    </location>
</feature>
<feature type="domain" description="Reverse transcriptase" evidence="3">
    <location>
        <begin position="550"/>
        <end position="729"/>
    </location>
</feature>
<dbReference type="InterPro" id="IPR050951">
    <property type="entry name" value="Retrovirus_Pol_polyprotein"/>
</dbReference>
<evidence type="ECO:0000313" key="5">
    <source>
        <dbReference type="Proteomes" id="UP001396334"/>
    </source>
</evidence>
<dbReference type="CDD" id="cd00303">
    <property type="entry name" value="retropepsin_like"/>
    <property type="match status" value="1"/>
</dbReference>
<keyword evidence="1" id="KW-0511">Multifunctional enzyme</keyword>
<feature type="compositionally biased region" description="Low complexity" evidence="2">
    <location>
        <begin position="7"/>
        <end position="23"/>
    </location>
</feature>
<evidence type="ECO:0000256" key="1">
    <source>
        <dbReference type="ARBA" id="ARBA00023268"/>
    </source>
</evidence>